<dbReference type="Pfam" id="PF00059">
    <property type="entry name" value="Lectin_C"/>
    <property type="match status" value="1"/>
</dbReference>
<name>A0A8C6WW05_9GOBI</name>
<dbReference type="Gene3D" id="3.10.100.10">
    <property type="entry name" value="Mannose-Binding Protein A, subunit A"/>
    <property type="match status" value="1"/>
</dbReference>
<keyword evidence="1" id="KW-0732">Signal</keyword>
<reference evidence="3" key="1">
    <citation type="submission" date="2025-08" db="UniProtKB">
        <authorList>
            <consortium name="Ensembl"/>
        </authorList>
    </citation>
    <scope>IDENTIFICATION</scope>
</reference>
<evidence type="ECO:0000313" key="4">
    <source>
        <dbReference type="Proteomes" id="UP000694523"/>
    </source>
</evidence>
<sequence length="174" mass="19193">MAANFPLMAFLCLAGALLTAGAALITLFIVPHSQAVELDPECPEGWTLFGTRCFKFFFSQSTWTESEKSCQSLGANLASIHSAEENAFVVELIKEADVQGVVNGQNLFTWIGGHDAVKENVWMWSDGSVWDYAIWGRGQPDNWRGKDHFAVIYSEGNGSLKSVQNTNRTKSILQ</sequence>
<dbReference type="SUPFAM" id="SSF56436">
    <property type="entry name" value="C-type lectin-like"/>
    <property type="match status" value="1"/>
</dbReference>
<reference evidence="3" key="2">
    <citation type="submission" date="2025-09" db="UniProtKB">
        <authorList>
            <consortium name="Ensembl"/>
        </authorList>
    </citation>
    <scope>IDENTIFICATION</scope>
</reference>
<feature type="chain" id="PRO_5034668566" description="C-type lectin domain-containing protein" evidence="1">
    <location>
        <begin position="36"/>
        <end position="174"/>
    </location>
</feature>
<organism evidence="3 4">
    <name type="scientific">Neogobius melanostomus</name>
    <name type="common">round goby</name>
    <dbReference type="NCBI Taxonomy" id="47308"/>
    <lineage>
        <taxon>Eukaryota</taxon>
        <taxon>Metazoa</taxon>
        <taxon>Chordata</taxon>
        <taxon>Craniata</taxon>
        <taxon>Vertebrata</taxon>
        <taxon>Euteleostomi</taxon>
        <taxon>Actinopterygii</taxon>
        <taxon>Neopterygii</taxon>
        <taxon>Teleostei</taxon>
        <taxon>Neoteleostei</taxon>
        <taxon>Acanthomorphata</taxon>
        <taxon>Gobiaria</taxon>
        <taxon>Gobiiformes</taxon>
        <taxon>Gobioidei</taxon>
        <taxon>Gobiidae</taxon>
        <taxon>Benthophilinae</taxon>
        <taxon>Neogobiini</taxon>
        <taxon>Neogobius</taxon>
    </lineage>
</organism>
<dbReference type="InterPro" id="IPR016186">
    <property type="entry name" value="C-type_lectin-like/link_sf"/>
</dbReference>
<proteinExistence type="predicted"/>
<accession>A0A8C6WW05</accession>
<dbReference type="InterPro" id="IPR001304">
    <property type="entry name" value="C-type_lectin-like"/>
</dbReference>
<dbReference type="InterPro" id="IPR016187">
    <property type="entry name" value="CTDL_fold"/>
</dbReference>
<protein>
    <recommendedName>
        <fullName evidence="2">C-type lectin domain-containing protein</fullName>
    </recommendedName>
</protein>
<dbReference type="PROSITE" id="PS50041">
    <property type="entry name" value="C_TYPE_LECTIN_2"/>
    <property type="match status" value="1"/>
</dbReference>
<dbReference type="InterPro" id="IPR050111">
    <property type="entry name" value="C-type_lectin/snaclec_domain"/>
</dbReference>
<keyword evidence="4" id="KW-1185">Reference proteome</keyword>
<dbReference type="Ensembl" id="ENSNMLT00000039704.1">
    <property type="protein sequence ID" value="ENSNMLP00000035644.1"/>
    <property type="gene ID" value="ENSNMLG00000022131.1"/>
</dbReference>
<evidence type="ECO:0000259" key="2">
    <source>
        <dbReference type="PROSITE" id="PS50041"/>
    </source>
</evidence>
<feature type="domain" description="C-type lectin" evidence="2">
    <location>
        <begin position="49"/>
        <end position="156"/>
    </location>
</feature>
<evidence type="ECO:0000313" key="3">
    <source>
        <dbReference type="Ensembl" id="ENSNMLP00000035644.1"/>
    </source>
</evidence>
<dbReference type="AlphaFoldDB" id="A0A8C6WW05"/>
<feature type="signal peptide" evidence="1">
    <location>
        <begin position="1"/>
        <end position="35"/>
    </location>
</feature>
<dbReference type="SMART" id="SM00034">
    <property type="entry name" value="CLECT"/>
    <property type="match status" value="1"/>
</dbReference>
<evidence type="ECO:0000256" key="1">
    <source>
        <dbReference type="SAM" id="SignalP"/>
    </source>
</evidence>
<dbReference type="Proteomes" id="UP000694523">
    <property type="component" value="Unplaced"/>
</dbReference>
<dbReference type="PANTHER" id="PTHR22803">
    <property type="entry name" value="MANNOSE, PHOSPHOLIPASE, LECTIN RECEPTOR RELATED"/>
    <property type="match status" value="1"/>
</dbReference>